<dbReference type="Pfam" id="PF07690">
    <property type="entry name" value="MFS_1"/>
    <property type="match status" value="1"/>
</dbReference>
<feature type="transmembrane region" description="Helical" evidence="6">
    <location>
        <begin position="337"/>
        <end position="359"/>
    </location>
</feature>
<dbReference type="InterPro" id="IPR011701">
    <property type="entry name" value="MFS"/>
</dbReference>
<gene>
    <name evidence="7" type="ORF">DBRI1063_LOCUS5345</name>
</gene>
<feature type="transmembrane region" description="Helical" evidence="6">
    <location>
        <begin position="539"/>
        <end position="560"/>
    </location>
</feature>
<proteinExistence type="predicted"/>
<evidence type="ECO:0000256" key="2">
    <source>
        <dbReference type="ARBA" id="ARBA00022692"/>
    </source>
</evidence>
<organism evidence="7">
    <name type="scientific">Ditylum brightwellii</name>
    <dbReference type="NCBI Taxonomy" id="49249"/>
    <lineage>
        <taxon>Eukaryota</taxon>
        <taxon>Sar</taxon>
        <taxon>Stramenopiles</taxon>
        <taxon>Ochrophyta</taxon>
        <taxon>Bacillariophyta</taxon>
        <taxon>Mediophyceae</taxon>
        <taxon>Lithodesmiophycidae</taxon>
        <taxon>Lithodesmiales</taxon>
        <taxon>Lithodesmiaceae</taxon>
        <taxon>Ditylum</taxon>
    </lineage>
</organism>
<accession>A0A7S2E775</accession>
<dbReference type="GO" id="GO:0097037">
    <property type="term" value="P:heme export"/>
    <property type="evidence" value="ECO:0007669"/>
    <property type="project" value="TreeGrafter"/>
</dbReference>
<feature type="transmembrane region" description="Helical" evidence="6">
    <location>
        <begin position="374"/>
        <end position="394"/>
    </location>
</feature>
<dbReference type="GO" id="GO:0016020">
    <property type="term" value="C:membrane"/>
    <property type="evidence" value="ECO:0007669"/>
    <property type="project" value="UniProtKB-SubCell"/>
</dbReference>
<dbReference type="PANTHER" id="PTHR10924">
    <property type="entry name" value="MAJOR FACILITATOR SUPERFAMILY PROTEIN-RELATED"/>
    <property type="match status" value="1"/>
</dbReference>
<protein>
    <recommendedName>
        <fullName evidence="8">Major facilitator superfamily (MFS) profile domain-containing protein</fullName>
    </recommendedName>
</protein>
<feature type="region of interest" description="Disordered" evidence="5">
    <location>
        <begin position="256"/>
        <end position="280"/>
    </location>
</feature>
<reference evidence="7" key="1">
    <citation type="submission" date="2021-01" db="EMBL/GenBank/DDBJ databases">
        <authorList>
            <person name="Corre E."/>
            <person name="Pelletier E."/>
            <person name="Niang G."/>
            <person name="Scheremetjew M."/>
            <person name="Finn R."/>
            <person name="Kale V."/>
            <person name="Holt S."/>
            <person name="Cochrane G."/>
            <person name="Meng A."/>
            <person name="Brown T."/>
            <person name="Cohen L."/>
        </authorList>
    </citation>
    <scope>NUCLEOTIDE SEQUENCE</scope>
    <source>
        <strain evidence="7">Pop2</strain>
    </source>
</reference>
<feature type="transmembrane region" description="Helical" evidence="6">
    <location>
        <begin position="436"/>
        <end position="459"/>
    </location>
</feature>
<feature type="transmembrane region" description="Helical" evidence="6">
    <location>
        <begin position="44"/>
        <end position="66"/>
    </location>
</feature>
<evidence type="ECO:0008006" key="8">
    <source>
        <dbReference type="Google" id="ProtNLM"/>
    </source>
</evidence>
<dbReference type="InterPro" id="IPR036259">
    <property type="entry name" value="MFS_trans_sf"/>
</dbReference>
<feature type="transmembrane region" description="Helical" evidence="6">
    <location>
        <begin position="137"/>
        <end position="158"/>
    </location>
</feature>
<sequence>MKQATKDAFLDEGMQSITTPNIIYYNDSPKPTTQTQKQHPRRHIVLLSFSTLSCINGWIWITWSPITDLLTSYWSLPSSSYVDGLSSIYMYLYIPFSFVAMHLLHILKLRRGLLIGAMLNAIGATIRFVYITDYVGVYAGTIVCSAAQTFILSVPPLLSSAWYGEHERAVATSIGVVANQIGVAFGLGGTFFMNLTTTVQQHQSQEGEVNNEAAEEMMVTEELNEEALKNYISIQMAISILALLLICLFVQNHPPSPSSNNENDDANDEEKMNLKHMSRQATTSTRSTADISITTTSSYNSIQELSQKKQHLPVVAMSYLSSIATLLKSPSGLCLTMYYGCVVGVFYALETFLSQFVLWKRNEEYHHEWTSSEAGLLGLIIILVGCVGNIVSGYQLDHSITATSNITCAAHQKEEYGTCIYKREEQQRNKPMHKEITAFFTIGSILSMAFFATSVLRGGGSSHKYLVYLTISSCGFFLSGLTSIGFEYACAITYPADEAAVAGVLNVAAQIGGWILLIVGGRLSSSNNNNEEDDGGVGWVFNLVLTGTLIASLIILMVGVNDKSIRP</sequence>
<dbReference type="PANTHER" id="PTHR10924:SF4">
    <property type="entry name" value="GH15861P"/>
    <property type="match status" value="1"/>
</dbReference>
<feature type="transmembrane region" description="Helical" evidence="6">
    <location>
        <begin position="500"/>
        <end position="519"/>
    </location>
</feature>
<dbReference type="GO" id="GO:0020037">
    <property type="term" value="F:heme binding"/>
    <property type="evidence" value="ECO:0007669"/>
    <property type="project" value="TreeGrafter"/>
</dbReference>
<evidence type="ECO:0000256" key="5">
    <source>
        <dbReference type="SAM" id="MobiDB-lite"/>
    </source>
</evidence>
<keyword evidence="4 6" id="KW-0472">Membrane</keyword>
<dbReference type="Gene3D" id="1.20.1250.20">
    <property type="entry name" value="MFS general substrate transporter like domains"/>
    <property type="match status" value="2"/>
</dbReference>
<evidence type="ECO:0000256" key="4">
    <source>
        <dbReference type="ARBA" id="ARBA00023136"/>
    </source>
</evidence>
<feature type="transmembrane region" description="Helical" evidence="6">
    <location>
        <begin position="465"/>
        <end position="488"/>
    </location>
</feature>
<evidence type="ECO:0000256" key="6">
    <source>
        <dbReference type="SAM" id="Phobius"/>
    </source>
</evidence>
<evidence type="ECO:0000313" key="7">
    <source>
        <dbReference type="EMBL" id="CAD9319319.1"/>
    </source>
</evidence>
<dbReference type="SUPFAM" id="SSF103473">
    <property type="entry name" value="MFS general substrate transporter"/>
    <property type="match status" value="1"/>
</dbReference>
<feature type="transmembrane region" description="Helical" evidence="6">
    <location>
        <begin position="113"/>
        <end position="131"/>
    </location>
</feature>
<dbReference type="InterPro" id="IPR049680">
    <property type="entry name" value="FLVCR1-2_SLC49-like"/>
</dbReference>
<evidence type="ECO:0000256" key="3">
    <source>
        <dbReference type="ARBA" id="ARBA00022989"/>
    </source>
</evidence>
<keyword evidence="2 6" id="KW-0812">Transmembrane</keyword>
<name>A0A7S2E775_9STRA</name>
<evidence type="ECO:0000256" key="1">
    <source>
        <dbReference type="ARBA" id="ARBA00004141"/>
    </source>
</evidence>
<comment type="subcellular location">
    <subcellularLocation>
        <location evidence="1">Membrane</location>
        <topology evidence="1">Multi-pass membrane protein</topology>
    </subcellularLocation>
</comment>
<keyword evidence="3 6" id="KW-1133">Transmembrane helix</keyword>
<feature type="transmembrane region" description="Helical" evidence="6">
    <location>
        <begin position="86"/>
        <end position="106"/>
    </location>
</feature>
<feature type="transmembrane region" description="Helical" evidence="6">
    <location>
        <begin position="170"/>
        <end position="193"/>
    </location>
</feature>
<dbReference type="EMBL" id="HBGN01008361">
    <property type="protein sequence ID" value="CAD9319319.1"/>
    <property type="molecule type" value="Transcribed_RNA"/>
</dbReference>
<feature type="transmembrane region" description="Helical" evidence="6">
    <location>
        <begin position="231"/>
        <end position="250"/>
    </location>
</feature>
<dbReference type="AlphaFoldDB" id="A0A7S2E775"/>
<dbReference type="GO" id="GO:0015232">
    <property type="term" value="F:heme transmembrane transporter activity"/>
    <property type="evidence" value="ECO:0007669"/>
    <property type="project" value="TreeGrafter"/>
</dbReference>